<dbReference type="GO" id="GO:0008171">
    <property type="term" value="F:O-methyltransferase activity"/>
    <property type="evidence" value="ECO:0007669"/>
    <property type="project" value="InterPro"/>
</dbReference>
<protein>
    <submittedName>
        <fullName evidence="5">O-methyltransferase</fullName>
    </submittedName>
</protein>
<reference evidence="5" key="1">
    <citation type="journal article" date="2020" name="Stud. Mycol.">
        <title>101 Dothideomycetes genomes: a test case for predicting lifestyles and emergence of pathogens.</title>
        <authorList>
            <person name="Haridas S."/>
            <person name="Albert R."/>
            <person name="Binder M."/>
            <person name="Bloem J."/>
            <person name="Labutti K."/>
            <person name="Salamov A."/>
            <person name="Andreopoulos B."/>
            <person name="Baker S."/>
            <person name="Barry K."/>
            <person name="Bills G."/>
            <person name="Bluhm B."/>
            <person name="Cannon C."/>
            <person name="Castanera R."/>
            <person name="Culley D."/>
            <person name="Daum C."/>
            <person name="Ezra D."/>
            <person name="Gonzalez J."/>
            <person name="Henrissat B."/>
            <person name="Kuo A."/>
            <person name="Liang C."/>
            <person name="Lipzen A."/>
            <person name="Lutzoni F."/>
            <person name="Magnuson J."/>
            <person name="Mondo S."/>
            <person name="Nolan M."/>
            <person name="Ohm R."/>
            <person name="Pangilinan J."/>
            <person name="Park H.-J."/>
            <person name="Ramirez L."/>
            <person name="Alfaro M."/>
            <person name="Sun H."/>
            <person name="Tritt A."/>
            <person name="Yoshinaga Y."/>
            <person name="Zwiers L.-H."/>
            <person name="Turgeon B."/>
            <person name="Goodwin S."/>
            <person name="Spatafora J."/>
            <person name="Crous P."/>
            <person name="Grigoriev I."/>
        </authorList>
    </citation>
    <scope>NUCLEOTIDE SEQUENCE</scope>
    <source>
        <strain evidence="5">CBS 122368</strain>
    </source>
</reference>
<gene>
    <name evidence="5" type="ORF">BU26DRAFT_486245</name>
</gene>
<dbReference type="RefSeq" id="XP_033683527.1">
    <property type="nucleotide sequence ID" value="XM_033825912.1"/>
</dbReference>
<dbReference type="InterPro" id="IPR036388">
    <property type="entry name" value="WH-like_DNA-bd_sf"/>
</dbReference>
<dbReference type="GO" id="GO:0032259">
    <property type="term" value="P:methylation"/>
    <property type="evidence" value="ECO:0007669"/>
    <property type="project" value="UniProtKB-KW"/>
</dbReference>
<evidence type="ECO:0000313" key="5">
    <source>
        <dbReference type="EMBL" id="KAF2248523.1"/>
    </source>
</evidence>
<dbReference type="PIRSF" id="PIRSF005739">
    <property type="entry name" value="O-mtase"/>
    <property type="match status" value="1"/>
</dbReference>
<dbReference type="SUPFAM" id="SSF46785">
    <property type="entry name" value="Winged helix' DNA-binding domain"/>
    <property type="match status" value="1"/>
</dbReference>
<evidence type="ECO:0000256" key="1">
    <source>
        <dbReference type="ARBA" id="ARBA00022603"/>
    </source>
</evidence>
<proteinExistence type="predicted"/>
<dbReference type="PANTHER" id="PTHR43712">
    <property type="entry name" value="PUTATIVE (AFU_ORTHOLOGUE AFUA_4G14580)-RELATED"/>
    <property type="match status" value="1"/>
</dbReference>
<dbReference type="InterPro" id="IPR016461">
    <property type="entry name" value="COMT-like"/>
</dbReference>
<dbReference type="AlphaFoldDB" id="A0A6A6IG68"/>
<dbReference type="OrthoDB" id="1606438at2759"/>
<dbReference type="GeneID" id="54579242"/>
<evidence type="ECO:0000256" key="3">
    <source>
        <dbReference type="ARBA" id="ARBA00022691"/>
    </source>
</evidence>
<dbReference type="Gene3D" id="1.10.10.10">
    <property type="entry name" value="Winged helix-like DNA-binding domain superfamily/Winged helix DNA-binding domain"/>
    <property type="match status" value="1"/>
</dbReference>
<keyword evidence="6" id="KW-1185">Reference proteome</keyword>
<dbReference type="PANTHER" id="PTHR43712:SF17">
    <property type="entry name" value="O-METHYLTRANSFERASE"/>
    <property type="match status" value="1"/>
</dbReference>
<evidence type="ECO:0000256" key="2">
    <source>
        <dbReference type="ARBA" id="ARBA00022679"/>
    </source>
</evidence>
<organism evidence="5 6">
    <name type="scientific">Trematosphaeria pertusa</name>
    <dbReference type="NCBI Taxonomy" id="390896"/>
    <lineage>
        <taxon>Eukaryota</taxon>
        <taxon>Fungi</taxon>
        <taxon>Dikarya</taxon>
        <taxon>Ascomycota</taxon>
        <taxon>Pezizomycotina</taxon>
        <taxon>Dothideomycetes</taxon>
        <taxon>Pleosporomycetidae</taxon>
        <taxon>Pleosporales</taxon>
        <taxon>Massarineae</taxon>
        <taxon>Trematosphaeriaceae</taxon>
        <taxon>Trematosphaeria</taxon>
    </lineage>
</organism>
<feature type="domain" description="O-methyltransferase C-terminal" evidence="4">
    <location>
        <begin position="241"/>
        <end position="383"/>
    </location>
</feature>
<dbReference type="EMBL" id="ML987196">
    <property type="protein sequence ID" value="KAF2248523.1"/>
    <property type="molecule type" value="Genomic_DNA"/>
</dbReference>
<name>A0A6A6IG68_9PLEO</name>
<dbReference type="InterPro" id="IPR036390">
    <property type="entry name" value="WH_DNA-bd_sf"/>
</dbReference>
<sequence length="404" mass="44955">MAAYPPTLEALTLLDSIAKLSDGLKNGEQGAREGLLGACSKLISELSHPTETMLMLLWAQPSHHTILRMAVEIRLFQAMSGIGAEGQRTADIAAKCAHQADPILVGRMLRHLAAMDTVRETGPDTFAPTALSNAFAEPAYQDSILYIFEDFQPVHQATPSFFHKHGFKSPDSGVDGPFQHTFNCKGDHYFEYFPKHNPEMGRRFASMMEAWSKGRPRWFQEEYYPVRQRLIDGADKGSEAFLVDVGGGTGHDIEGLLQAFGAEIPGKLVLQERPEIIEIAQVSPEVQTMAHDFLTEQPVKGARAYYFHSIIQDWTDPVNTQILKSIVPAMKKGYSKILVNDFVVPNQGAHWAQTCMDWELMESLGARHRTVAEHTALYEGAGLKVVGIWRHPQSVDSLIELELT</sequence>
<keyword evidence="3" id="KW-0949">S-adenosyl-L-methionine</keyword>
<dbReference type="Gene3D" id="3.40.50.150">
    <property type="entry name" value="Vaccinia Virus protein VP39"/>
    <property type="match status" value="1"/>
</dbReference>
<evidence type="ECO:0000259" key="4">
    <source>
        <dbReference type="Pfam" id="PF00891"/>
    </source>
</evidence>
<dbReference type="SUPFAM" id="SSF53335">
    <property type="entry name" value="S-adenosyl-L-methionine-dependent methyltransferases"/>
    <property type="match status" value="1"/>
</dbReference>
<dbReference type="InterPro" id="IPR001077">
    <property type="entry name" value="COMT_C"/>
</dbReference>
<accession>A0A6A6IG68</accession>
<keyword evidence="1 5" id="KW-0489">Methyltransferase</keyword>
<dbReference type="PROSITE" id="PS51683">
    <property type="entry name" value="SAM_OMT_II"/>
    <property type="match status" value="1"/>
</dbReference>
<dbReference type="Proteomes" id="UP000800094">
    <property type="component" value="Unassembled WGS sequence"/>
</dbReference>
<dbReference type="Pfam" id="PF00891">
    <property type="entry name" value="Methyltransf_2"/>
    <property type="match status" value="1"/>
</dbReference>
<evidence type="ECO:0000313" key="6">
    <source>
        <dbReference type="Proteomes" id="UP000800094"/>
    </source>
</evidence>
<keyword evidence="2 5" id="KW-0808">Transferase</keyword>
<dbReference type="InterPro" id="IPR029063">
    <property type="entry name" value="SAM-dependent_MTases_sf"/>
</dbReference>